<dbReference type="AlphaFoldDB" id="A0A5P2DD65"/>
<evidence type="ECO:0000313" key="3">
    <source>
        <dbReference type="Proteomes" id="UP000325211"/>
    </source>
</evidence>
<feature type="region of interest" description="Disordered" evidence="1">
    <location>
        <begin position="226"/>
        <end position="245"/>
    </location>
</feature>
<name>A0A5P2DD65_STRVZ</name>
<dbReference type="InterPro" id="IPR011989">
    <property type="entry name" value="ARM-like"/>
</dbReference>
<dbReference type="Gene3D" id="1.25.10.10">
    <property type="entry name" value="Leucine-rich Repeat Variant"/>
    <property type="match status" value="1"/>
</dbReference>
<dbReference type="OrthoDB" id="292843at2"/>
<accession>A0A5P2DD65</accession>
<gene>
    <name evidence="2" type="ORF">DEJ50_00520</name>
</gene>
<proteinExistence type="predicted"/>
<reference evidence="2 3" key="1">
    <citation type="submission" date="2018-05" db="EMBL/GenBank/DDBJ databases">
        <title>Streptomyces venezuelae.</title>
        <authorList>
            <person name="Kim W."/>
            <person name="Lee N."/>
            <person name="Cho B.-K."/>
        </authorList>
    </citation>
    <scope>NUCLEOTIDE SEQUENCE [LARGE SCALE GENOMIC DNA]</scope>
    <source>
        <strain evidence="2 3">ATCC 21782</strain>
    </source>
</reference>
<evidence type="ECO:0008006" key="4">
    <source>
        <dbReference type="Google" id="ProtNLM"/>
    </source>
</evidence>
<dbReference type="EMBL" id="CP029190">
    <property type="protein sequence ID" value="QES52048.1"/>
    <property type="molecule type" value="Genomic_DNA"/>
</dbReference>
<sequence>MEGTDWASLTTPYGTGASLPETLTRLLDLDPAVRATAAKDALDEVSHQNTIYEATVPVALYVSAILNHSSTAAGELDHHSDPPPRHPTRARLLDWLGATAYDADDEAVATHERSCNDRFRCEYWPMRAFRDLRPAIFSAVQPFLGHAHEEVRDAALVAAIPLAEHPVLTTRRAELADHARRLLATSNDRYKRDRALEALTAWGHDTSALENANDIAARELQARPADPDDWWASNGIDGFSEEPPF</sequence>
<protein>
    <recommendedName>
        <fullName evidence="4">HEAT repeat domain-containing protein</fullName>
    </recommendedName>
</protein>
<dbReference type="Proteomes" id="UP000325211">
    <property type="component" value="Chromosome"/>
</dbReference>
<evidence type="ECO:0000256" key="1">
    <source>
        <dbReference type="SAM" id="MobiDB-lite"/>
    </source>
</evidence>
<evidence type="ECO:0000313" key="2">
    <source>
        <dbReference type="EMBL" id="QES52048.1"/>
    </source>
</evidence>
<organism evidence="2 3">
    <name type="scientific">Streptomyces venezuelae</name>
    <dbReference type="NCBI Taxonomy" id="54571"/>
    <lineage>
        <taxon>Bacteria</taxon>
        <taxon>Bacillati</taxon>
        <taxon>Actinomycetota</taxon>
        <taxon>Actinomycetes</taxon>
        <taxon>Kitasatosporales</taxon>
        <taxon>Streptomycetaceae</taxon>
        <taxon>Streptomyces</taxon>
    </lineage>
</organism>